<evidence type="ECO:0000256" key="1">
    <source>
        <dbReference type="ARBA" id="ARBA00004651"/>
    </source>
</evidence>
<evidence type="ECO:0000256" key="4">
    <source>
        <dbReference type="ARBA" id="ARBA00022475"/>
    </source>
</evidence>
<dbReference type="InterPro" id="IPR048279">
    <property type="entry name" value="MdtK-like"/>
</dbReference>
<dbReference type="CDD" id="cd13137">
    <property type="entry name" value="MATE_NorM_like"/>
    <property type="match status" value="1"/>
</dbReference>
<keyword evidence="12" id="KW-1185">Reference proteome</keyword>
<feature type="transmembrane region" description="Helical" evidence="10">
    <location>
        <begin position="434"/>
        <end position="458"/>
    </location>
</feature>
<evidence type="ECO:0000256" key="2">
    <source>
        <dbReference type="ARBA" id="ARBA00022448"/>
    </source>
</evidence>
<proteinExistence type="predicted"/>
<dbReference type="PIRSF" id="PIRSF006603">
    <property type="entry name" value="DinF"/>
    <property type="match status" value="1"/>
</dbReference>
<name>A0A3N6MAP4_NATCH</name>
<keyword evidence="3" id="KW-0050">Antiport</keyword>
<keyword evidence="2" id="KW-0813">Transport</keyword>
<dbReference type="NCBIfam" id="TIGR00797">
    <property type="entry name" value="matE"/>
    <property type="match status" value="1"/>
</dbReference>
<dbReference type="Proteomes" id="UP000281431">
    <property type="component" value="Unassembled WGS sequence"/>
</dbReference>
<dbReference type="EMBL" id="REFZ01000005">
    <property type="protein sequence ID" value="RQH00839.1"/>
    <property type="molecule type" value="Genomic_DNA"/>
</dbReference>
<dbReference type="GO" id="GO:0005886">
    <property type="term" value="C:plasma membrane"/>
    <property type="evidence" value="ECO:0007669"/>
    <property type="project" value="UniProtKB-SubCell"/>
</dbReference>
<feature type="transmembrane region" description="Helical" evidence="10">
    <location>
        <begin position="142"/>
        <end position="162"/>
    </location>
</feature>
<evidence type="ECO:0000256" key="7">
    <source>
        <dbReference type="ARBA" id="ARBA00023065"/>
    </source>
</evidence>
<dbReference type="PANTHER" id="PTHR43298:SF2">
    <property type="entry name" value="FMN_FAD EXPORTER YEEO-RELATED"/>
    <property type="match status" value="1"/>
</dbReference>
<evidence type="ECO:0000256" key="9">
    <source>
        <dbReference type="ARBA" id="ARBA00031636"/>
    </source>
</evidence>
<dbReference type="GO" id="GO:0006811">
    <property type="term" value="P:monoatomic ion transport"/>
    <property type="evidence" value="ECO:0007669"/>
    <property type="project" value="UniProtKB-KW"/>
</dbReference>
<dbReference type="GO" id="GO:0042910">
    <property type="term" value="F:xenobiotic transmembrane transporter activity"/>
    <property type="evidence" value="ECO:0007669"/>
    <property type="project" value="InterPro"/>
</dbReference>
<feature type="transmembrane region" description="Helical" evidence="10">
    <location>
        <begin position="104"/>
        <end position="130"/>
    </location>
</feature>
<keyword evidence="7" id="KW-0406">Ion transport</keyword>
<reference evidence="11 12" key="1">
    <citation type="submission" date="2018-10" db="EMBL/GenBank/DDBJ databases">
        <title>Natrarchaeobius chitinivorans gen. nov., sp. nov., and Natrarchaeobius haloalkaliphilus sp. nov., alkaliphilic, chitin-utilizing haloarchaea from hypersaline alkaline lakes.</title>
        <authorList>
            <person name="Sorokin D.Y."/>
            <person name="Elcheninov A.G."/>
            <person name="Kostrikina N.A."/>
            <person name="Bale N.J."/>
            <person name="Sinninghe Damste J.S."/>
            <person name="Khijniak T.V."/>
            <person name="Kublanov I.V."/>
            <person name="Toshchakov S.V."/>
        </authorList>
    </citation>
    <scope>NUCLEOTIDE SEQUENCE [LARGE SCALE GENOMIC DNA]</scope>
    <source>
        <strain evidence="11 12">AArcht7</strain>
    </source>
</reference>
<dbReference type="Pfam" id="PF01554">
    <property type="entry name" value="MatE"/>
    <property type="match status" value="2"/>
</dbReference>
<feature type="transmembrane region" description="Helical" evidence="10">
    <location>
        <begin position="404"/>
        <end position="428"/>
    </location>
</feature>
<keyword evidence="6 10" id="KW-1133">Transmembrane helix</keyword>
<feature type="transmembrane region" description="Helical" evidence="10">
    <location>
        <begin position="366"/>
        <end position="383"/>
    </location>
</feature>
<organism evidence="11 12">
    <name type="scientific">Natrarchaeobius chitinivorans</name>
    <dbReference type="NCBI Taxonomy" id="1679083"/>
    <lineage>
        <taxon>Archaea</taxon>
        <taxon>Methanobacteriati</taxon>
        <taxon>Methanobacteriota</taxon>
        <taxon>Stenosarchaea group</taxon>
        <taxon>Halobacteria</taxon>
        <taxon>Halobacteriales</taxon>
        <taxon>Natrialbaceae</taxon>
        <taxon>Natrarchaeobius</taxon>
    </lineage>
</organism>
<evidence type="ECO:0000256" key="8">
    <source>
        <dbReference type="ARBA" id="ARBA00023136"/>
    </source>
</evidence>
<keyword evidence="4" id="KW-1003">Cell membrane</keyword>
<evidence type="ECO:0000313" key="11">
    <source>
        <dbReference type="EMBL" id="RQH00839.1"/>
    </source>
</evidence>
<gene>
    <name evidence="11" type="ORF">EA472_09405</name>
</gene>
<sequence length="469" mass="48869">MRRGRNASVVFQFGDRLLALWRRSFSLGWPIAVQQTLNTLMRTVDVVVTGLFSPAAVAAIGLGDLYARIPLRIGMGLGSGAIALSSQETGRGSDDVRDRAITQALLVGALCGVPLALAGLLFGHALIAALGAESEVVRLGGTYLMIVFAAAPMRIVGLVGARSLQGTGDTRTPMVVNASANGLNILLSVGLGLGVWLAPTLSVVGVGIATAVSRTVEALLLVGAIGSDRTGPSLARPTDLTITRQLFAISAPSIAGGVSNSLANFPFNALVLLFGTEANAAYHIANRMYQQLSGPLYRAFRTVSSIVVGQELGAGRPTDARYSAKAIAALSVATLGFSGVVTFLGAEQLALLFSRDATTVEYATEFIRAFAVSMVFIGVYFPLSGSLTGAGDTRTPLYAQLVGSYAFMLAGSYLLAVTLGYGLVGVYAGIVLSYAARAAIVAAGFQWGGWEALAARMLSEREKEHRRSE</sequence>
<evidence type="ECO:0000256" key="3">
    <source>
        <dbReference type="ARBA" id="ARBA00022449"/>
    </source>
</evidence>
<keyword evidence="8 10" id="KW-0472">Membrane</keyword>
<dbReference type="GO" id="GO:0015297">
    <property type="term" value="F:antiporter activity"/>
    <property type="evidence" value="ECO:0007669"/>
    <property type="project" value="UniProtKB-KW"/>
</dbReference>
<feature type="transmembrane region" description="Helical" evidence="10">
    <location>
        <begin position="174"/>
        <end position="197"/>
    </location>
</feature>
<feature type="transmembrane region" description="Helical" evidence="10">
    <location>
        <begin position="326"/>
        <end position="346"/>
    </location>
</feature>
<keyword evidence="5 10" id="KW-0812">Transmembrane</keyword>
<dbReference type="AlphaFoldDB" id="A0A3N6MAP4"/>
<evidence type="ECO:0000256" key="6">
    <source>
        <dbReference type="ARBA" id="ARBA00022989"/>
    </source>
</evidence>
<dbReference type="InterPro" id="IPR002528">
    <property type="entry name" value="MATE_fam"/>
</dbReference>
<evidence type="ECO:0000256" key="10">
    <source>
        <dbReference type="SAM" id="Phobius"/>
    </source>
</evidence>
<dbReference type="InterPro" id="IPR050222">
    <property type="entry name" value="MATE_MdtK"/>
</dbReference>
<dbReference type="PANTHER" id="PTHR43298">
    <property type="entry name" value="MULTIDRUG RESISTANCE PROTEIN NORM-RELATED"/>
    <property type="match status" value="1"/>
</dbReference>
<feature type="transmembrane region" description="Helical" evidence="10">
    <location>
        <begin position="203"/>
        <end position="226"/>
    </location>
</feature>
<accession>A0A3N6MAP4</accession>
<comment type="caution">
    <text evidence="11">The sequence shown here is derived from an EMBL/GenBank/DDBJ whole genome shotgun (WGS) entry which is preliminary data.</text>
</comment>
<comment type="subcellular location">
    <subcellularLocation>
        <location evidence="1">Cell membrane</location>
        <topology evidence="1">Multi-pass membrane protein</topology>
    </subcellularLocation>
</comment>
<evidence type="ECO:0000256" key="5">
    <source>
        <dbReference type="ARBA" id="ARBA00022692"/>
    </source>
</evidence>
<protein>
    <recommendedName>
        <fullName evidence="9">Multidrug-efflux transporter</fullName>
    </recommendedName>
</protein>
<evidence type="ECO:0000313" key="12">
    <source>
        <dbReference type="Proteomes" id="UP000281431"/>
    </source>
</evidence>